<sequence length="546" mass="61940">MRALALSRSKSPRFPNSPICTYNEGHRNGWARFPPSFLSAWMQNSHYDSEPTPSGSTFTRDSTLTLPYPSPRTLVLCFDGTGDQFDADRGCRHSQNTNIVQFCSTLKKDDKNQQMVYYQSGVGTCTVPEVVTPGRAAFQKFLNMAIANHLDAHIMGTWLRIPDGKLNDKICIFGFSRGAYTARALAGMIHKVGLLPAGNSQQVPFAYQMYTQDDEEGWKQSRKFKEAFSIDVAVEFLGVWDTVCSVGFIPRDLPFTASNTAVRYFRHALALDERRATFQVNHWHQRVRYNHDNEGRPQTDVREVWFADVGGGSVPNETENSLARISFRWMILECFRTGTGIRFRKGSLKRIGMDQDTLESFTGGHFIIERVRSTMLASEDTFTSATHPGPASATEQPRGEICQDDDLKGIDIDQGPLNSIGKTSGLSIRIKEVSPPTGALAFKPEQERKDALSPIYDQLNIWRAWWLPEIIPLRHRLQSLERSPQEHYWSVNIGHPRKILKPLREGEKILVHRSVDLRMRAAESELGGRKYKPRAEFNPLEIEWVD</sequence>
<protein>
    <recommendedName>
        <fullName evidence="1">T6SS Phospholipase effector Tle1-like catalytic domain-containing protein</fullName>
    </recommendedName>
</protein>
<dbReference type="InterPro" id="IPR018712">
    <property type="entry name" value="Tle1-like_cat"/>
</dbReference>
<dbReference type="PANTHER" id="PTHR33840">
    <property type="match status" value="1"/>
</dbReference>
<organism evidence="2 3">
    <name type="scientific">Lactarius akahatsu</name>
    <dbReference type="NCBI Taxonomy" id="416441"/>
    <lineage>
        <taxon>Eukaryota</taxon>
        <taxon>Fungi</taxon>
        <taxon>Dikarya</taxon>
        <taxon>Basidiomycota</taxon>
        <taxon>Agaricomycotina</taxon>
        <taxon>Agaricomycetes</taxon>
        <taxon>Russulales</taxon>
        <taxon>Russulaceae</taxon>
        <taxon>Lactarius</taxon>
    </lineage>
</organism>
<dbReference type="Proteomes" id="UP001201163">
    <property type="component" value="Unassembled WGS sequence"/>
</dbReference>
<name>A0AAD4LIS4_9AGAM</name>
<gene>
    <name evidence="2" type="ORF">EDB92DRAFT_1816808</name>
</gene>
<reference evidence="2" key="1">
    <citation type="submission" date="2022-01" db="EMBL/GenBank/DDBJ databases">
        <title>Comparative genomics reveals a dynamic genome evolution in the ectomycorrhizal milk-cap (Lactarius) mushrooms.</title>
        <authorList>
            <consortium name="DOE Joint Genome Institute"/>
            <person name="Lebreton A."/>
            <person name="Tang N."/>
            <person name="Kuo A."/>
            <person name="LaButti K."/>
            <person name="Drula E."/>
            <person name="Barry K."/>
            <person name="Clum A."/>
            <person name="Lipzen A."/>
            <person name="Mousain D."/>
            <person name="Ng V."/>
            <person name="Wang R."/>
            <person name="Wang X."/>
            <person name="Dai Y."/>
            <person name="Henrissat B."/>
            <person name="Grigoriev I.V."/>
            <person name="Guerin-Laguette A."/>
            <person name="Yu F."/>
            <person name="Martin F.M."/>
        </authorList>
    </citation>
    <scope>NUCLEOTIDE SEQUENCE</scope>
    <source>
        <strain evidence="2">QP</strain>
    </source>
</reference>
<comment type="caution">
    <text evidence="2">The sequence shown here is derived from an EMBL/GenBank/DDBJ whole genome shotgun (WGS) entry which is preliminary data.</text>
</comment>
<dbReference type="PANTHER" id="PTHR33840:SF2">
    <property type="entry name" value="TLE1 PHOSPHOLIPASE DOMAIN-CONTAINING PROTEIN"/>
    <property type="match status" value="1"/>
</dbReference>
<evidence type="ECO:0000313" key="3">
    <source>
        <dbReference type="Proteomes" id="UP001201163"/>
    </source>
</evidence>
<dbReference type="AlphaFoldDB" id="A0AAD4LIS4"/>
<accession>A0AAD4LIS4</accession>
<dbReference type="EMBL" id="JAKELL010000031">
    <property type="protein sequence ID" value="KAH8990236.1"/>
    <property type="molecule type" value="Genomic_DNA"/>
</dbReference>
<feature type="domain" description="T6SS Phospholipase effector Tle1-like catalytic" evidence="1">
    <location>
        <begin position="72"/>
        <end position="332"/>
    </location>
</feature>
<keyword evidence="3" id="KW-1185">Reference proteome</keyword>
<proteinExistence type="predicted"/>
<evidence type="ECO:0000313" key="2">
    <source>
        <dbReference type="EMBL" id="KAH8990236.1"/>
    </source>
</evidence>
<evidence type="ECO:0000259" key="1">
    <source>
        <dbReference type="Pfam" id="PF09994"/>
    </source>
</evidence>
<dbReference type="Pfam" id="PF09994">
    <property type="entry name" value="T6SS_Tle1-like_cat"/>
    <property type="match status" value="1"/>
</dbReference>